<keyword evidence="5" id="KW-1185">Reference proteome</keyword>
<dbReference type="InterPro" id="IPR029058">
    <property type="entry name" value="AB_hydrolase_fold"/>
</dbReference>
<dbReference type="RefSeq" id="WP_106258017.1">
    <property type="nucleotide sequence ID" value="NZ_CAWNSW010000043.1"/>
</dbReference>
<accession>A0A2T1E0W5</accession>
<dbReference type="Proteomes" id="UP000239576">
    <property type="component" value="Unassembled WGS sequence"/>
</dbReference>
<sequence>MRAKLRDTEIYFDIEGAGLVPDGARMREKPVAFLVHGGPGADHTSFKPTLSPLSKKMQLVYFDHRGQGRSARGAKETYTLDNNVEDMEALRQHLGLDQIVVIGASYGGMVALTYASRYAQNVSHLIAIVTVPDYRFLERAKSILAERGTDEQKAVAQRLWDGNFENEAQLREYFTVMRSLYSITYDPDAPPKAWDRSILSPDAINVAFGGFLRTYDVRSELPKITAPTLVIGARHDWICPPEFSEEIAKAIPNADLRIFEHSGHSIRADEPEALLDAIAGFIVYKH</sequence>
<dbReference type="GO" id="GO:0006508">
    <property type="term" value="P:proteolysis"/>
    <property type="evidence" value="ECO:0007669"/>
    <property type="project" value="InterPro"/>
</dbReference>
<organism evidence="4 5">
    <name type="scientific">Stenomitos frigidus ULC18</name>
    <dbReference type="NCBI Taxonomy" id="2107698"/>
    <lineage>
        <taxon>Bacteria</taxon>
        <taxon>Bacillati</taxon>
        <taxon>Cyanobacteriota</taxon>
        <taxon>Cyanophyceae</taxon>
        <taxon>Leptolyngbyales</taxon>
        <taxon>Leptolyngbyaceae</taxon>
        <taxon>Stenomitos</taxon>
    </lineage>
</organism>
<dbReference type="PANTHER" id="PTHR43798:SF33">
    <property type="entry name" value="HYDROLASE, PUTATIVE (AFU_ORTHOLOGUE AFUA_2G14860)-RELATED"/>
    <property type="match status" value="1"/>
</dbReference>
<evidence type="ECO:0000259" key="3">
    <source>
        <dbReference type="Pfam" id="PF00561"/>
    </source>
</evidence>
<dbReference type="GO" id="GO:0016020">
    <property type="term" value="C:membrane"/>
    <property type="evidence" value="ECO:0007669"/>
    <property type="project" value="TreeGrafter"/>
</dbReference>
<dbReference type="InterPro" id="IPR050266">
    <property type="entry name" value="AB_hydrolase_sf"/>
</dbReference>
<proteinExistence type="inferred from homology"/>
<dbReference type="PANTHER" id="PTHR43798">
    <property type="entry name" value="MONOACYLGLYCEROL LIPASE"/>
    <property type="match status" value="1"/>
</dbReference>
<dbReference type="InterPro" id="IPR002410">
    <property type="entry name" value="Peptidase_S33"/>
</dbReference>
<dbReference type="Pfam" id="PF00561">
    <property type="entry name" value="Abhydrolase_1"/>
    <property type="match status" value="1"/>
</dbReference>
<dbReference type="OrthoDB" id="53505at2"/>
<evidence type="ECO:0000313" key="5">
    <source>
        <dbReference type="Proteomes" id="UP000239576"/>
    </source>
</evidence>
<protein>
    <submittedName>
        <fullName evidence="4">Prolyl aminopeptidase</fullName>
    </submittedName>
</protein>
<comment type="caution">
    <text evidence="4">The sequence shown here is derived from an EMBL/GenBank/DDBJ whole genome shotgun (WGS) entry which is preliminary data.</text>
</comment>
<comment type="similarity">
    <text evidence="1">Belongs to the peptidase S33 family.</text>
</comment>
<dbReference type="InterPro" id="IPR000073">
    <property type="entry name" value="AB_hydrolase_1"/>
</dbReference>
<evidence type="ECO:0000256" key="2">
    <source>
        <dbReference type="ARBA" id="ARBA00022801"/>
    </source>
</evidence>
<dbReference type="Gene3D" id="3.40.50.1820">
    <property type="entry name" value="alpha/beta hydrolase"/>
    <property type="match status" value="1"/>
</dbReference>
<evidence type="ECO:0000256" key="1">
    <source>
        <dbReference type="ARBA" id="ARBA00010088"/>
    </source>
</evidence>
<dbReference type="GO" id="GO:0004177">
    <property type="term" value="F:aminopeptidase activity"/>
    <property type="evidence" value="ECO:0007669"/>
    <property type="project" value="UniProtKB-KW"/>
</dbReference>
<keyword evidence="2" id="KW-0378">Hydrolase</keyword>
<dbReference type="AlphaFoldDB" id="A0A2T1E0W5"/>
<gene>
    <name evidence="4" type="ORF">C7B82_19845</name>
</gene>
<dbReference type="PRINTS" id="PR00793">
    <property type="entry name" value="PROAMNOPTASE"/>
</dbReference>
<reference evidence="4 5" key="2">
    <citation type="submission" date="2018-03" db="EMBL/GenBank/DDBJ databases">
        <title>The ancient ancestry and fast evolution of plastids.</title>
        <authorList>
            <person name="Moore K.R."/>
            <person name="Magnabosco C."/>
            <person name="Momper L."/>
            <person name="Gold D.A."/>
            <person name="Bosak T."/>
            <person name="Fournier G.P."/>
        </authorList>
    </citation>
    <scope>NUCLEOTIDE SEQUENCE [LARGE SCALE GENOMIC DNA]</scope>
    <source>
        <strain evidence="4 5">ULC18</strain>
    </source>
</reference>
<name>A0A2T1E0W5_9CYAN</name>
<keyword evidence="4" id="KW-0645">Protease</keyword>
<dbReference type="PRINTS" id="PR00111">
    <property type="entry name" value="ABHYDROLASE"/>
</dbReference>
<evidence type="ECO:0000313" key="4">
    <source>
        <dbReference type="EMBL" id="PSB26369.1"/>
    </source>
</evidence>
<reference evidence="5" key="1">
    <citation type="submission" date="2018-02" db="EMBL/GenBank/DDBJ databases">
        <authorList>
            <person name="Moore K."/>
            <person name="Momper L."/>
        </authorList>
    </citation>
    <scope>NUCLEOTIDE SEQUENCE [LARGE SCALE GENOMIC DNA]</scope>
    <source>
        <strain evidence="5">ULC18</strain>
    </source>
</reference>
<dbReference type="SUPFAM" id="SSF53474">
    <property type="entry name" value="alpha/beta-Hydrolases"/>
    <property type="match status" value="1"/>
</dbReference>
<feature type="domain" description="AB hydrolase-1" evidence="3">
    <location>
        <begin position="34"/>
        <end position="266"/>
    </location>
</feature>
<dbReference type="EMBL" id="PVWK01000108">
    <property type="protein sequence ID" value="PSB26369.1"/>
    <property type="molecule type" value="Genomic_DNA"/>
</dbReference>
<keyword evidence="4" id="KW-0031">Aminopeptidase</keyword>